<keyword evidence="10 18" id="KW-1133">Transmembrane helix</keyword>
<comment type="function">
    <text evidence="14">Required for nuclear import of FGF1.</text>
</comment>
<keyword evidence="13" id="KW-0539">Nucleus</keyword>
<dbReference type="SMART" id="SM00369">
    <property type="entry name" value="LRR_TYP"/>
    <property type="match status" value="4"/>
</dbReference>
<dbReference type="Gene3D" id="3.80.10.10">
    <property type="entry name" value="Ribonuclease Inhibitor"/>
    <property type="match status" value="1"/>
</dbReference>
<gene>
    <name evidence="19" type="ORF">XELAEV_18046665mg</name>
</gene>
<organism evidence="19 20">
    <name type="scientific">Xenopus laevis</name>
    <name type="common">African clawed frog</name>
    <dbReference type="NCBI Taxonomy" id="8355"/>
    <lineage>
        <taxon>Eukaryota</taxon>
        <taxon>Metazoa</taxon>
        <taxon>Chordata</taxon>
        <taxon>Craniata</taxon>
        <taxon>Vertebrata</taxon>
        <taxon>Euteleostomi</taxon>
        <taxon>Amphibia</taxon>
        <taxon>Batrachia</taxon>
        <taxon>Anura</taxon>
        <taxon>Pipoidea</taxon>
        <taxon>Pipidae</taxon>
        <taxon>Xenopodinae</taxon>
        <taxon>Xenopus</taxon>
        <taxon>Xenopus</taxon>
    </lineage>
</organism>
<dbReference type="InterPro" id="IPR050216">
    <property type="entry name" value="LRR_domain-containing"/>
</dbReference>
<evidence type="ECO:0000256" key="14">
    <source>
        <dbReference type="ARBA" id="ARBA00053330"/>
    </source>
</evidence>
<keyword evidence="9" id="KW-0735">Signal-anchor</keyword>
<feature type="compositionally biased region" description="Basic and acidic residues" evidence="17">
    <location>
        <begin position="243"/>
        <end position="286"/>
    </location>
</feature>
<evidence type="ECO:0000256" key="17">
    <source>
        <dbReference type="SAM" id="MobiDB-lite"/>
    </source>
</evidence>
<evidence type="ECO:0000256" key="6">
    <source>
        <dbReference type="ARBA" id="ARBA00022737"/>
    </source>
</evidence>
<dbReference type="InterPro" id="IPR032675">
    <property type="entry name" value="LRR_dom_sf"/>
</dbReference>
<dbReference type="FunFam" id="3.80.10.10:FF:000645">
    <property type="entry name" value="Leucine-rich repeat-containing protein 59"/>
    <property type="match status" value="1"/>
</dbReference>
<keyword evidence="12 18" id="KW-0472">Membrane</keyword>
<evidence type="ECO:0000256" key="15">
    <source>
        <dbReference type="ARBA" id="ARBA00063491"/>
    </source>
</evidence>
<dbReference type="GO" id="GO:0005635">
    <property type="term" value="C:nuclear envelope"/>
    <property type="evidence" value="ECO:0007669"/>
    <property type="project" value="UniProtKB-SubCell"/>
</dbReference>
<evidence type="ECO:0000256" key="4">
    <source>
        <dbReference type="ARBA" id="ARBA00022614"/>
    </source>
</evidence>
<keyword evidence="4" id="KW-0433">Leucine-rich repeat</keyword>
<evidence type="ECO:0000256" key="5">
    <source>
        <dbReference type="ARBA" id="ARBA00022692"/>
    </source>
</evidence>
<evidence type="ECO:0000256" key="9">
    <source>
        <dbReference type="ARBA" id="ARBA00022968"/>
    </source>
</evidence>
<comment type="subcellular location">
    <subcellularLocation>
        <location evidence="3">Endoplasmic reticulum membrane</location>
        <topology evidence="3">Single-pass type II membrane protein</topology>
    </subcellularLocation>
    <subcellularLocation>
        <location evidence="2">Microsome membrane</location>
        <topology evidence="2">Single-pass type II membrane protein</topology>
    </subcellularLocation>
    <subcellularLocation>
        <location evidence="1">Nucleus envelope</location>
    </subcellularLocation>
</comment>
<dbReference type="Proteomes" id="UP000694892">
    <property type="component" value="Chromosome 9_10S"/>
</dbReference>
<evidence type="ECO:0000256" key="10">
    <source>
        <dbReference type="ARBA" id="ARBA00022989"/>
    </source>
</evidence>
<keyword evidence="7" id="KW-0256">Endoplasmic reticulum</keyword>
<feature type="region of interest" description="Disordered" evidence="17">
    <location>
        <begin position="219"/>
        <end position="286"/>
    </location>
</feature>
<sequence>MVKPICPLSLTRWLECLSLTWIRKRLLRDWSAERHAGTGRTVKQPGRSKMARANGRSQNLRDKLDGNELDLSLSDLSEVPVRDLVAIPKATALDLSCNKLTTLPDDFCNLSHIVRLDLSKNQIVQLPSEFGRLMNLQHLDLLQNHLMSLPVSFAQLKSLKWLDLKDNPLKPDLAKVAGDCLDEKQCKECAQRVLQYMKSVQSDHEIELQRKLQLDKERKKKLEAKQRVKEEQEREMRKRKKQQQKERKRRDYNAMQEAERALNSNKKAEEEPTENHKRLATPKEKKLAQRQSRLRKIACILLFGLLVVLLVVVACRFTDLKAINMCTSVNAIYKETLSALHSNPVLERFLQDPSSQ</sequence>
<keyword evidence="6" id="KW-0677">Repeat</keyword>
<protein>
    <recommendedName>
        <fullName evidence="16">Leucine-rich repeat-containing protein 59</fullName>
    </recommendedName>
</protein>
<feature type="compositionally biased region" description="Basic and acidic residues" evidence="17">
    <location>
        <begin position="223"/>
        <end position="236"/>
    </location>
</feature>
<dbReference type="PROSITE" id="PS51450">
    <property type="entry name" value="LRR"/>
    <property type="match status" value="1"/>
</dbReference>
<keyword evidence="8" id="KW-0492">Microsome</keyword>
<evidence type="ECO:0000313" key="20">
    <source>
        <dbReference type="Proteomes" id="UP000694892"/>
    </source>
</evidence>
<dbReference type="InterPro" id="IPR001611">
    <property type="entry name" value="Leu-rich_rpt"/>
</dbReference>
<dbReference type="AlphaFoldDB" id="A0A974BU62"/>
<evidence type="ECO:0000256" key="16">
    <source>
        <dbReference type="ARBA" id="ARBA00071424"/>
    </source>
</evidence>
<accession>A0A974BU62</accession>
<proteinExistence type="predicted"/>
<dbReference type="SUPFAM" id="SSF52058">
    <property type="entry name" value="L domain-like"/>
    <property type="match status" value="1"/>
</dbReference>
<evidence type="ECO:0000256" key="12">
    <source>
        <dbReference type="ARBA" id="ARBA00023136"/>
    </source>
</evidence>
<dbReference type="PANTHER" id="PTHR48051:SF42">
    <property type="entry name" value="LEUCINE-RICH REPEAT-CONTAINING PROTEIN 18-LIKE"/>
    <property type="match status" value="1"/>
</dbReference>
<feature type="region of interest" description="Disordered" evidence="17">
    <location>
        <begin position="37"/>
        <end position="62"/>
    </location>
</feature>
<dbReference type="GO" id="GO:0005789">
    <property type="term" value="C:endoplasmic reticulum membrane"/>
    <property type="evidence" value="ECO:0007669"/>
    <property type="project" value="UniProtKB-SubCell"/>
</dbReference>
<evidence type="ECO:0000256" key="3">
    <source>
        <dbReference type="ARBA" id="ARBA00004648"/>
    </source>
</evidence>
<evidence type="ECO:0000256" key="1">
    <source>
        <dbReference type="ARBA" id="ARBA00004259"/>
    </source>
</evidence>
<evidence type="ECO:0000256" key="2">
    <source>
        <dbReference type="ARBA" id="ARBA00004464"/>
    </source>
</evidence>
<dbReference type="InterPro" id="IPR003591">
    <property type="entry name" value="Leu-rich_rpt_typical-subtyp"/>
</dbReference>
<evidence type="ECO:0000256" key="7">
    <source>
        <dbReference type="ARBA" id="ARBA00022824"/>
    </source>
</evidence>
<keyword evidence="11" id="KW-0175">Coiled coil</keyword>
<dbReference type="PANTHER" id="PTHR48051">
    <property type="match status" value="1"/>
</dbReference>
<dbReference type="Pfam" id="PF13855">
    <property type="entry name" value="LRR_8"/>
    <property type="match status" value="1"/>
</dbReference>
<keyword evidence="5 18" id="KW-0812">Transmembrane</keyword>
<comment type="subunit">
    <text evidence="15">Interacts with SGO1.</text>
</comment>
<evidence type="ECO:0000256" key="11">
    <source>
        <dbReference type="ARBA" id="ARBA00023054"/>
    </source>
</evidence>
<name>A0A974BU62_XENLA</name>
<dbReference type="EMBL" id="CM004483">
    <property type="protein sequence ID" value="OCT60645.1"/>
    <property type="molecule type" value="Genomic_DNA"/>
</dbReference>
<evidence type="ECO:0000256" key="18">
    <source>
        <dbReference type="SAM" id="Phobius"/>
    </source>
</evidence>
<reference evidence="20" key="1">
    <citation type="journal article" date="2016" name="Nature">
        <title>Genome evolution in the allotetraploid frog Xenopus laevis.</title>
        <authorList>
            <person name="Session A.M."/>
            <person name="Uno Y."/>
            <person name="Kwon T."/>
            <person name="Chapman J.A."/>
            <person name="Toyoda A."/>
            <person name="Takahashi S."/>
            <person name="Fukui A."/>
            <person name="Hikosaka A."/>
            <person name="Suzuki A."/>
            <person name="Kondo M."/>
            <person name="van Heeringen S.J."/>
            <person name="Quigley I."/>
            <person name="Heinz S."/>
            <person name="Ogino H."/>
            <person name="Ochi H."/>
            <person name="Hellsten U."/>
            <person name="Lyons J.B."/>
            <person name="Simakov O."/>
            <person name="Putnam N."/>
            <person name="Stites J."/>
            <person name="Kuroki Y."/>
            <person name="Tanaka T."/>
            <person name="Michiue T."/>
            <person name="Watanabe M."/>
            <person name="Bogdanovic O."/>
            <person name="Lister R."/>
            <person name="Georgiou G."/>
            <person name="Paranjpe S.S."/>
            <person name="van Kruijsbergen I."/>
            <person name="Shu S."/>
            <person name="Carlson J."/>
            <person name="Kinoshita T."/>
            <person name="Ohta Y."/>
            <person name="Mawaribuchi S."/>
            <person name="Jenkins J."/>
            <person name="Grimwood J."/>
            <person name="Schmutz J."/>
            <person name="Mitros T."/>
            <person name="Mozaffari S.V."/>
            <person name="Suzuki Y."/>
            <person name="Haramoto Y."/>
            <person name="Yamamoto T.S."/>
            <person name="Takagi C."/>
            <person name="Heald R."/>
            <person name="Miller K."/>
            <person name="Haudenschild C."/>
            <person name="Kitzman J."/>
            <person name="Nakayama T."/>
            <person name="Izutsu Y."/>
            <person name="Robert J."/>
            <person name="Fortriede J."/>
            <person name="Burns K."/>
            <person name="Lotay V."/>
            <person name="Karimi K."/>
            <person name="Yasuoka Y."/>
            <person name="Dichmann D.S."/>
            <person name="Flajnik M.F."/>
            <person name="Houston D.W."/>
            <person name="Shendure J."/>
            <person name="DuPasquier L."/>
            <person name="Vize P.D."/>
            <person name="Zorn A.M."/>
            <person name="Ito M."/>
            <person name="Marcotte E.M."/>
            <person name="Wallingford J.B."/>
            <person name="Ito Y."/>
            <person name="Asashima M."/>
            <person name="Ueno N."/>
            <person name="Matsuda Y."/>
            <person name="Veenstra G.J."/>
            <person name="Fujiyama A."/>
            <person name="Harland R.M."/>
            <person name="Taira M."/>
            <person name="Rokhsar D.S."/>
        </authorList>
    </citation>
    <scope>NUCLEOTIDE SEQUENCE [LARGE SCALE GENOMIC DNA]</scope>
    <source>
        <strain evidence="20">J</strain>
    </source>
</reference>
<evidence type="ECO:0000313" key="19">
    <source>
        <dbReference type="EMBL" id="OCT60645.1"/>
    </source>
</evidence>
<dbReference type="Pfam" id="PF00560">
    <property type="entry name" value="LRR_1"/>
    <property type="match status" value="1"/>
</dbReference>
<evidence type="ECO:0000256" key="8">
    <source>
        <dbReference type="ARBA" id="ARBA00022848"/>
    </source>
</evidence>
<dbReference type="OMA" id="CASVNTI"/>
<evidence type="ECO:0000256" key="13">
    <source>
        <dbReference type="ARBA" id="ARBA00023242"/>
    </source>
</evidence>
<feature type="transmembrane region" description="Helical" evidence="18">
    <location>
        <begin position="294"/>
        <end position="314"/>
    </location>
</feature>